<name>A0A443R2D0_9ACAR</name>
<dbReference type="InterPro" id="IPR001715">
    <property type="entry name" value="CH_dom"/>
</dbReference>
<dbReference type="PANTHER" id="PTHR12784:SF28">
    <property type="entry name" value="PROTEIN SICKIE"/>
    <property type="match status" value="1"/>
</dbReference>
<evidence type="ECO:0000313" key="4">
    <source>
        <dbReference type="EMBL" id="RWS09416.1"/>
    </source>
</evidence>
<sequence length="806" mass="90079">MSHRRRFLSPPFSQEAANFLTGNNKFQFASSSPSSLSCILIYYRNRVDDEHIEERFVQNIASDCQDGILLSYLIESVTSTKLSAKEIIRNPNTAEEKLQNLNACLNHLTKLGIDVNGVCAFDIYSSNLKPIFTLFYKLSRFKPRKSISAHQTPVKANFLPCSFSEKPLFSYSSSPTLLNSGDETMPSKLPQKRDTRIPAPRYSSATQLTQKKSSVDSSTKKANENSFPKSIPTPLPPKANAIPVTEKSVIPKASIPKPPTSLIVRRSLPPVSDTLTNSDAAKSKPKMKMKSSSSTSSGFSSNTSNSSLSVNETVNSDAPKKAGDECAPKRNLRPSGLLPPKIRPNSKSFDKDESGISMLKPKPIASRIILASAKPKANSCVPEKEKPKSGQEDEQCEEEKREANIARVPPNRREVTNNDDYDVLISPPPFDNMTKAQVNRVSSETAEISKDLKLNLPKINDSFSLTSKMNQNDEQLKLVQHTNKFVDPISQQRHVRLIDETAHSDSECTRNKMKPFYSLTSMKNYQIHTIPDTIAEVLGKACEDTISNLEFDCAPKFSFARKLSTPPPIPSSAITQYRRLSNLAEFRGSCASLLSGSSTNSAQMTITVEQKDREINRLKNTIQLLRKECEEYNQSNGKNSSDHHESKAQTLGKMRSLRSASSDRDESNSNGWFRKVLKKHKSRKDEFSDADELSLAAPESPQMKPKSSSDERESEIVKELKKELFEKEKLLTELRLEALTTRSQMETIKEQMNAMSIQLEAMRRENGYLQQQIHRRSITSSIGSLNSAKDLVDYENRAMLGDGIQS</sequence>
<feature type="compositionally biased region" description="Polar residues" evidence="2">
    <location>
        <begin position="203"/>
        <end position="217"/>
    </location>
</feature>
<dbReference type="EMBL" id="NCKU01002513">
    <property type="protein sequence ID" value="RWS09416.1"/>
    <property type="molecule type" value="Genomic_DNA"/>
</dbReference>
<protein>
    <submittedName>
        <fullName evidence="4">Neuron navigator 2-like protein</fullName>
    </submittedName>
</protein>
<feature type="region of interest" description="Disordered" evidence="2">
    <location>
        <begin position="632"/>
        <end position="669"/>
    </location>
</feature>
<feature type="region of interest" description="Disordered" evidence="2">
    <location>
        <begin position="179"/>
        <end position="357"/>
    </location>
</feature>
<feature type="region of interest" description="Disordered" evidence="2">
    <location>
        <begin position="375"/>
        <end position="406"/>
    </location>
</feature>
<dbReference type="Proteomes" id="UP000285301">
    <property type="component" value="Unassembled WGS sequence"/>
</dbReference>
<feature type="compositionally biased region" description="Basic and acidic residues" evidence="2">
    <location>
        <begin position="382"/>
        <end position="391"/>
    </location>
</feature>
<feature type="domain" description="Calponin-homology (CH)" evidence="3">
    <location>
        <begin position="34"/>
        <end position="143"/>
    </location>
</feature>
<evidence type="ECO:0000313" key="5">
    <source>
        <dbReference type="Proteomes" id="UP000285301"/>
    </source>
</evidence>
<dbReference type="PANTHER" id="PTHR12784">
    <property type="entry name" value="STEERIN"/>
    <property type="match status" value="1"/>
</dbReference>
<accession>A0A443R2D0</accession>
<gene>
    <name evidence="4" type="ORF">B4U79_19017</name>
</gene>
<dbReference type="GO" id="GO:0022008">
    <property type="term" value="P:neurogenesis"/>
    <property type="evidence" value="ECO:0007669"/>
    <property type="project" value="InterPro"/>
</dbReference>
<organism evidence="4 5">
    <name type="scientific">Dinothrombium tinctorium</name>
    <dbReference type="NCBI Taxonomy" id="1965070"/>
    <lineage>
        <taxon>Eukaryota</taxon>
        <taxon>Metazoa</taxon>
        <taxon>Ecdysozoa</taxon>
        <taxon>Arthropoda</taxon>
        <taxon>Chelicerata</taxon>
        <taxon>Arachnida</taxon>
        <taxon>Acari</taxon>
        <taxon>Acariformes</taxon>
        <taxon>Trombidiformes</taxon>
        <taxon>Prostigmata</taxon>
        <taxon>Anystina</taxon>
        <taxon>Parasitengona</taxon>
        <taxon>Trombidioidea</taxon>
        <taxon>Trombidiidae</taxon>
        <taxon>Dinothrombium</taxon>
    </lineage>
</organism>
<dbReference type="OrthoDB" id="2161974at2759"/>
<feature type="compositionally biased region" description="Low complexity" evidence="2">
    <location>
        <begin position="291"/>
        <end position="316"/>
    </location>
</feature>
<keyword evidence="1" id="KW-0175">Coiled coil</keyword>
<proteinExistence type="predicted"/>
<evidence type="ECO:0000256" key="2">
    <source>
        <dbReference type="SAM" id="MobiDB-lite"/>
    </source>
</evidence>
<reference evidence="4 5" key="1">
    <citation type="journal article" date="2018" name="Gigascience">
        <title>Genomes of trombidid mites reveal novel predicted allergens and laterally-transferred genes associated with secondary metabolism.</title>
        <authorList>
            <person name="Dong X."/>
            <person name="Chaisiri K."/>
            <person name="Xia D."/>
            <person name="Armstrong S.D."/>
            <person name="Fang Y."/>
            <person name="Donnelly M.J."/>
            <person name="Kadowaki T."/>
            <person name="McGarry J.W."/>
            <person name="Darby A.C."/>
            <person name="Makepeace B.L."/>
        </authorList>
    </citation>
    <scope>NUCLEOTIDE SEQUENCE [LARGE SCALE GENOMIC DNA]</scope>
    <source>
        <strain evidence="4">UoL-WK</strain>
    </source>
</reference>
<feature type="coiled-coil region" evidence="1">
    <location>
        <begin position="717"/>
        <end position="765"/>
    </location>
</feature>
<dbReference type="AlphaFoldDB" id="A0A443R2D0"/>
<dbReference type="Gene3D" id="1.10.418.10">
    <property type="entry name" value="Calponin-like domain"/>
    <property type="match status" value="1"/>
</dbReference>
<dbReference type="PROSITE" id="PS50021">
    <property type="entry name" value="CH"/>
    <property type="match status" value="1"/>
</dbReference>
<feature type="non-terminal residue" evidence="4">
    <location>
        <position position="806"/>
    </location>
</feature>
<dbReference type="InterPro" id="IPR039041">
    <property type="entry name" value="Nav/unc-53"/>
</dbReference>
<dbReference type="SUPFAM" id="SSF47576">
    <property type="entry name" value="Calponin-homology domain, CH-domain"/>
    <property type="match status" value="1"/>
</dbReference>
<dbReference type="Pfam" id="PF00307">
    <property type="entry name" value="CH"/>
    <property type="match status" value="1"/>
</dbReference>
<evidence type="ECO:0000256" key="1">
    <source>
        <dbReference type="SAM" id="Coils"/>
    </source>
</evidence>
<dbReference type="STRING" id="1965070.A0A443R2D0"/>
<comment type="caution">
    <text evidence="4">The sequence shown here is derived from an EMBL/GenBank/DDBJ whole genome shotgun (WGS) entry which is preliminary data.</text>
</comment>
<keyword evidence="5" id="KW-1185">Reference proteome</keyword>
<feature type="compositionally biased region" description="Basic and acidic residues" evidence="2">
    <location>
        <begin position="318"/>
        <end position="328"/>
    </location>
</feature>
<evidence type="ECO:0000259" key="3">
    <source>
        <dbReference type="PROSITE" id="PS50021"/>
    </source>
</evidence>
<feature type="region of interest" description="Disordered" evidence="2">
    <location>
        <begin position="684"/>
        <end position="715"/>
    </location>
</feature>
<dbReference type="InterPro" id="IPR036872">
    <property type="entry name" value="CH_dom_sf"/>
</dbReference>